<accession>A0A8X6IQ59</accession>
<dbReference type="EMBL" id="BMAW01092060">
    <property type="protein sequence ID" value="GFS52913.1"/>
    <property type="molecule type" value="Genomic_DNA"/>
</dbReference>
<reference evidence="1" key="1">
    <citation type="submission" date="2020-08" db="EMBL/GenBank/DDBJ databases">
        <title>Multicomponent nature underlies the extraordinary mechanical properties of spider dragline silk.</title>
        <authorList>
            <person name="Kono N."/>
            <person name="Nakamura H."/>
            <person name="Mori M."/>
            <person name="Yoshida Y."/>
            <person name="Ohtoshi R."/>
            <person name="Malay A.D."/>
            <person name="Moran D.A.P."/>
            <person name="Tomita M."/>
            <person name="Numata K."/>
            <person name="Arakawa K."/>
        </authorList>
    </citation>
    <scope>NUCLEOTIDE SEQUENCE</scope>
</reference>
<evidence type="ECO:0000313" key="2">
    <source>
        <dbReference type="Proteomes" id="UP000887013"/>
    </source>
</evidence>
<dbReference type="OrthoDB" id="6427350at2759"/>
<dbReference type="AlphaFoldDB" id="A0A8X6IQ59"/>
<proteinExistence type="predicted"/>
<keyword evidence="2" id="KW-1185">Reference proteome</keyword>
<protein>
    <submittedName>
        <fullName evidence="1">Uncharacterized protein</fullName>
    </submittedName>
</protein>
<organism evidence="1 2">
    <name type="scientific">Nephila pilipes</name>
    <name type="common">Giant wood spider</name>
    <name type="synonym">Nephila maculata</name>
    <dbReference type="NCBI Taxonomy" id="299642"/>
    <lineage>
        <taxon>Eukaryota</taxon>
        <taxon>Metazoa</taxon>
        <taxon>Ecdysozoa</taxon>
        <taxon>Arthropoda</taxon>
        <taxon>Chelicerata</taxon>
        <taxon>Arachnida</taxon>
        <taxon>Araneae</taxon>
        <taxon>Araneomorphae</taxon>
        <taxon>Entelegynae</taxon>
        <taxon>Araneoidea</taxon>
        <taxon>Nephilidae</taxon>
        <taxon>Nephila</taxon>
    </lineage>
</organism>
<sequence>MSKEKKWHEYARPIPFDEHHRRIQQDRIYAENKIRRQWENKYGKTKYNLDLDKVCLQSSGLIDKKKIERGCQPGKITGSAPKIVANQIHQVKFYNEFN</sequence>
<evidence type="ECO:0000313" key="1">
    <source>
        <dbReference type="EMBL" id="GFS52913.1"/>
    </source>
</evidence>
<dbReference type="Proteomes" id="UP000887013">
    <property type="component" value="Unassembled WGS sequence"/>
</dbReference>
<gene>
    <name evidence="1" type="ORF">NPIL_610831</name>
</gene>
<name>A0A8X6IQ59_NEPPI</name>
<comment type="caution">
    <text evidence="1">The sequence shown here is derived from an EMBL/GenBank/DDBJ whole genome shotgun (WGS) entry which is preliminary data.</text>
</comment>